<dbReference type="SMART" id="SM00054">
    <property type="entry name" value="EFh"/>
    <property type="match status" value="2"/>
</dbReference>
<dbReference type="GO" id="GO:0032432">
    <property type="term" value="C:actin filament bundle"/>
    <property type="evidence" value="ECO:0007669"/>
    <property type="project" value="TreeGrafter"/>
</dbReference>
<dbReference type="SMART" id="SM00033">
    <property type="entry name" value="CH"/>
    <property type="match status" value="4"/>
</dbReference>
<dbReference type="InterPro" id="IPR001589">
    <property type="entry name" value="Actinin_actin-bd_CS"/>
</dbReference>
<dbReference type="PROSITE" id="PS50021">
    <property type="entry name" value="CH"/>
    <property type="match status" value="4"/>
</dbReference>
<feature type="domain" description="Calponin-homology (CH)" evidence="5">
    <location>
        <begin position="512"/>
        <end position="620"/>
    </location>
</feature>
<accession>A0A210PLF3</accession>
<comment type="caution">
    <text evidence="7">The sequence shown here is derived from an EMBL/GenBank/DDBJ whole genome shotgun (WGS) entry which is preliminary data.</text>
</comment>
<reference evidence="7 8" key="1">
    <citation type="journal article" date="2017" name="Nat. Ecol. Evol.">
        <title>Scallop genome provides insights into evolution of bilaterian karyotype and development.</title>
        <authorList>
            <person name="Wang S."/>
            <person name="Zhang J."/>
            <person name="Jiao W."/>
            <person name="Li J."/>
            <person name="Xun X."/>
            <person name="Sun Y."/>
            <person name="Guo X."/>
            <person name="Huan P."/>
            <person name="Dong B."/>
            <person name="Zhang L."/>
            <person name="Hu X."/>
            <person name="Sun X."/>
            <person name="Wang J."/>
            <person name="Zhao C."/>
            <person name="Wang Y."/>
            <person name="Wang D."/>
            <person name="Huang X."/>
            <person name="Wang R."/>
            <person name="Lv J."/>
            <person name="Li Y."/>
            <person name="Zhang Z."/>
            <person name="Liu B."/>
            <person name="Lu W."/>
            <person name="Hui Y."/>
            <person name="Liang J."/>
            <person name="Zhou Z."/>
            <person name="Hou R."/>
            <person name="Li X."/>
            <person name="Liu Y."/>
            <person name="Li H."/>
            <person name="Ning X."/>
            <person name="Lin Y."/>
            <person name="Zhao L."/>
            <person name="Xing Q."/>
            <person name="Dou J."/>
            <person name="Li Y."/>
            <person name="Mao J."/>
            <person name="Guo H."/>
            <person name="Dou H."/>
            <person name="Li T."/>
            <person name="Mu C."/>
            <person name="Jiang W."/>
            <person name="Fu Q."/>
            <person name="Fu X."/>
            <person name="Miao Y."/>
            <person name="Liu J."/>
            <person name="Yu Q."/>
            <person name="Li R."/>
            <person name="Liao H."/>
            <person name="Li X."/>
            <person name="Kong Y."/>
            <person name="Jiang Z."/>
            <person name="Chourrout D."/>
            <person name="Li R."/>
            <person name="Bao Z."/>
        </authorList>
    </citation>
    <scope>NUCLEOTIDE SEQUENCE [LARGE SCALE GENOMIC DNA]</scope>
    <source>
        <strain evidence="7 8">PY_sf001</strain>
    </source>
</reference>
<dbReference type="GO" id="GO:0005509">
    <property type="term" value="F:calcium ion binding"/>
    <property type="evidence" value="ECO:0007669"/>
    <property type="project" value="InterPro"/>
</dbReference>
<evidence type="ECO:0000256" key="1">
    <source>
        <dbReference type="ARBA" id="ARBA00022723"/>
    </source>
</evidence>
<dbReference type="PROSITE" id="PS00020">
    <property type="entry name" value="ACTININ_2"/>
    <property type="match status" value="1"/>
</dbReference>
<evidence type="ECO:0000313" key="8">
    <source>
        <dbReference type="Proteomes" id="UP000242188"/>
    </source>
</evidence>
<keyword evidence="2" id="KW-0677">Repeat</keyword>
<dbReference type="GO" id="GO:0005884">
    <property type="term" value="C:actin filament"/>
    <property type="evidence" value="ECO:0007669"/>
    <property type="project" value="TreeGrafter"/>
</dbReference>
<dbReference type="CDD" id="cd21298">
    <property type="entry name" value="CH_PLS_rpt3"/>
    <property type="match status" value="1"/>
</dbReference>
<keyword evidence="1" id="KW-0479">Metal-binding</keyword>
<dbReference type="CDD" id="cd21301">
    <property type="entry name" value="CH_PLS_rpt4"/>
    <property type="match status" value="1"/>
</dbReference>
<dbReference type="OrthoDB" id="431378at2759"/>
<dbReference type="GO" id="GO:0051017">
    <property type="term" value="P:actin filament bundle assembly"/>
    <property type="evidence" value="ECO:0007669"/>
    <property type="project" value="InterPro"/>
</dbReference>
<dbReference type="PROSITE" id="PS00019">
    <property type="entry name" value="ACTININ_1"/>
    <property type="match status" value="1"/>
</dbReference>
<proteinExistence type="predicted"/>
<feature type="domain" description="EF-hand" evidence="6">
    <location>
        <begin position="13"/>
        <end position="48"/>
    </location>
</feature>
<gene>
    <name evidence="7" type="ORF">KP79_PYT18385</name>
</gene>
<dbReference type="PROSITE" id="PS50222">
    <property type="entry name" value="EF_HAND_2"/>
    <property type="match status" value="1"/>
</dbReference>
<dbReference type="EMBL" id="NEDP02005591">
    <property type="protein sequence ID" value="OWF37322.1"/>
    <property type="molecule type" value="Genomic_DNA"/>
</dbReference>
<name>A0A210PLF3_MIZYE</name>
<evidence type="ECO:0000259" key="6">
    <source>
        <dbReference type="PROSITE" id="PS50222"/>
    </source>
</evidence>
<organism evidence="7 8">
    <name type="scientific">Mizuhopecten yessoensis</name>
    <name type="common">Japanese scallop</name>
    <name type="synonym">Patinopecten yessoensis</name>
    <dbReference type="NCBI Taxonomy" id="6573"/>
    <lineage>
        <taxon>Eukaryota</taxon>
        <taxon>Metazoa</taxon>
        <taxon>Spiralia</taxon>
        <taxon>Lophotrochozoa</taxon>
        <taxon>Mollusca</taxon>
        <taxon>Bivalvia</taxon>
        <taxon>Autobranchia</taxon>
        <taxon>Pteriomorphia</taxon>
        <taxon>Pectinida</taxon>
        <taxon>Pectinoidea</taxon>
        <taxon>Pectinidae</taxon>
        <taxon>Mizuhopecten</taxon>
    </lineage>
</organism>
<dbReference type="GO" id="GO:0051015">
    <property type="term" value="F:actin filament binding"/>
    <property type="evidence" value="ECO:0007669"/>
    <property type="project" value="InterPro"/>
</dbReference>
<dbReference type="InterPro" id="IPR018247">
    <property type="entry name" value="EF_Hand_1_Ca_BS"/>
</dbReference>
<dbReference type="Gene3D" id="1.10.238.10">
    <property type="entry name" value="EF-hand"/>
    <property type="match status" value="1"/>
</dbReference>
<evidence type="ECO:0000256" key="4">
    <source>
        <dbReference type="ARBA" id="ARBA00023203"/>
    </source>
</evidence>
<dbReference type="GO" id="GO:0005737">
    <property type="term" value="C:cytoplasm"/>
    <property type="evidence" value="ECO:0007669"/>
    <property type="project" value="TreeGrafter"/>
</dbReference>
<evidence type="ECO:0000259" key="5">
    <source>
        <dbReference type="PROSITE" id="PS50021"/>
    </source>
</evidence>
<dbReference type="SUPFAM" id="SSF47576">
    <property type="entry name" value="Calponin-homology domain, CH-domain"/>
    <property type="match status" value="1"/>
</dbReference>
<dbReference type="FunFam" id="1.10.418.10:FF:000066">
    <property type="entry name" value="plastin-1 isoform X2"/>
    <property type="match status" value="1"/>
</dbReference>
<dbReference type="SUPFAM" id="SSF47473">
    <property type="entry name" value="EF-hand"/>
    <property type="match status" value="1"/>
</dbReference>
<dbReference type="Pfam" id="PF00307">
    <property type="entry name" value="CH"/>
    <property type="match status" value="4"/>
</dbReference>
<evidence type="ECO:0000256" key="2">
    <source>
        <dbReference type="ARBA" id="ARBA00022737"/>
    </source>
</evidence>
<keyword evidence="8" id="KW-1185">Reference proteome</keyword>
<dbReference type="InterPro" id="IPR002048">
    <property type="entry name" value="EF_hand_dom"/>
</dbReference>
<dbReference type="Proteomes" id="UP000242188">
    <property type="component" value="Unassembled WGS sequence"/>
</dbReference>
<dbReference type="CDD" id="cd21295">
    <property type="entry name" value="CH_PLS_rpt2"/>
    <property type="match status" value="1"/>
</dbReference>
<sequence length="622" mass="70355">MEQQRVSNCCSDEQIQEATEAFAQFDEDNNGYVTTDELGNVLESAGMKMPGYKIRKLVEDFDTKTKDGKIQFDEFIKLFEHLKSTTDIGVKFKKAVNKRQDLHTHGGTSEASVSGTTHSVKHAENAAYADWINRKLMDDKDLKDYGLPLTQDNLFKKTQDGVILCKLINNAVEETIDERTINKTKLNAYTRTENQNLVISSAQAIGCTVVNIGPTDIENGEKNPHLILGMLWQIIRIGLLSEVNIVDHPNLAVLLEEGESVEDLLRLSPEQILIRWVNYQLKKSETDRRVSNFTEDIKDSEAYTYLLHQIAPPDREVSTMAIHISDPNQRAEAMLQEADKMGCRSFIGPAEVVGGHQKLNLAFVANLFNTYPALEQAAVEPIEQQYEETREEKTYRNWMNSLGVDPFVHRLYSDLSSGLVLFQLYDAISPNTVDWTKVHKKFSKLKANFERIENCNYAVELGCKCRFSLVGIGGEDLHAENRTLTLALVWQLMRAYTLALLSRLKDMQEGQTITDSQIVTWANDKMSAEGKKSHVRSFNDQALSNGRIVLDLIDSIKPGSIKWDIVKEGEEDEDKKLNCKYAISMARKIGARVYALPEDILEVKPKMILTIFACLMIKDLTS</sequence>
<dbReference type="AlphaFoldDB" id="A0A210PLF3"/>
<dbReference type="CDD" id="cd00051">
    <property type="entry name" value="EFh"/>
    <property type="match status" value="1"/>
</dbReference>
<evidence type="ECO:0000256" key="3">
    <source>
        <dbReference type="ARBA" id="ARBA00022837"/>
    </source>
</evidence>
<keyword evidence="4" id="KW-0009">Actin-binding</keyword>
<feature type="domain" description="Calponin-homology (CH)" evidence="5">
    <location>
        <begin position="122"/>
        <end position="239"/>
    </location>
</feature>
<dbReference type="STRING" id="6573.A0A210PLF3"/>
<protein>
    <submittedName>
        <fullName evidence="7">Plastin-3</fullName>
    </submittedName>
</protein>
<dbReference type="Pfam" id="PF13499">
    <property type="entry name" value="EF-hand_7"/>
    <property type="match status" value="1"/>
</dbReference>
<feature type="domain" description="Calponin-homology (CH)" evidence="5">
    <location>
        <begin position="267"/>
        <end position="372"/>
    </location>
</feature>
<dbReference type="FunFam" id="1.10.418.10:FF:000042">
    <property type="entry name" value="Fimbrin, putative"/>
    <property type="match status" value="1"/>
</dbReference>
<dbReference type="InterPro" id="IPR001715">
    <property type="entry name" value="CH_dom"/>
</dbReference>
<evidence type="ECO:0000313" key="7">
    <source>
        <dbReference type="EMBL" id="OWF37322.1"/>
    </source>
</evidence>
<dbReference type="PANTHER" id="PTHR19961:SF18">
    <property type="entry name" value="FI19014P1"/>
    <property type="match status" value="1"/>
</dbReference>
<dbReference type="InterPro" id="IPR036872">
    <property type="entry name" value="CH_dom_sf"/>
</dbReference>
<keyword evidence="3" id="KW-0106">Calcium</keyword>
<dbReference type="Gene3D" id="1.10.418.10">
    <property type="entry name" value="Calponin-like domain"/>
    <property type="match status" value="4"/>
</dbReference>
<dbReference type="PANTHER" id="PTHR19961">
    <property type="entry name" value="FIMBRIN/PLASTIN"/>
    <property type="match status" value="1"/>
</dbReference>
<dbReference type="FunFam" id="1.10.418.10:FF:000010">
    <property type="entry name" value="Plastin-3 isoform 1"/>
    <property type="match status" value="1"/>
</dbReference>
<dbReference type="GO" id="GO:0051639">
    <property type="term" value="P:actin filament network formation"/>
    <property type="evidence" value="ECO:0007669"/>
    <property type="project" value="TreeGrafter"/>
</dbReference>
<feature type="domain" description="Calponin-homology (CH)" evidence="5">
    <location>
        <begin position="389"/>
        <end position="497"/>
    </location>
</feature>
<dbReference type="FunFam" id="1.10.238.10:FF:000263">
    <property type="entry name" value="plastin-1 isoform X2"/>
    <property type="match status" value="1"/>
</dbReference>
<dbReference type="InterPro" id="IPR011992">
    <property type="entry name" value="EF-hand-dom_pair"/>
</dbReference>
<dbReference type="InterPro" id="IPR039959">
    <property type="entry name" value="Fimbrin/Plastin"/>
</dbReference>
<dbReference type="PROSITE" id="PS00018">
    <property type="entry name" value="EF_HAND_1"/>
    <property type="match status" value="1"/>
</dbReference>